<evidence type="ECO:0000313" key="1">
    <source>
        <dbReference type="EMBL" id="KZS14695.1"/>
    </source>
</evidence>
<evidence type="ECO:0000313" key="2">
    <source>
        <dbReference type="Proteomes" id="UP000076858"/>
    </source>
</evidence>
<dbReference type="EMBL" id="LRGB01000944">
    <property type="protein sequence ID" value="KZS14695.1"/>
    <property type="molecule type" value="Genomic_DNA"/>
</dbReference>
<sequence>MPQLRKASLQVYKGLWHVNGVSFVLGTCLNTKAHCSTMKLTLVFVTICVAFSQQQYYHPRMIMGYPWMSPFAHQPMFDDYVQDRYPYMVDVNNVQARVKGYEPLPQDLMVGQPEIGENRFFFNSGSSSSIGNPLLKTVTFTITSTCTALSITTCVAMSNLSPNPVACAGRRRRFIEYSDGQSEDNGTQDDAEYHYPEYRDFDDPHTNIATQFPISASEVRIVMPTTGPSTGPARNSRDLSFGIASSMEDDGASNELVRVNTQIRGKRFFQQLWNGFATGVTSTTWSVVSSTFTSTLVVPGASTVLPCLPAGYGICQLAVGK</sequence>
<comment type="caution">
    <text evidence="1">The sequence shown here is derived from an EMBL/GenBank/DDBJ whole genome shotgun (WGS) entry which is preliminary data.</text>
</comment>
<reference evidence="1 2" key="1">
    <citation type="submission" date="2016-03" db="EMBL/GenBank/DDBJ databases">
        <title>EvidentialGene: Evidence-directed Construction of Genes on Genomes.</title>
        <authorList>
            <person name="Gilbert D.G."/>
            <person name="Choi J.-H."/>
            <person name="Mockaitis K."/>
            <person name="Colbourne J."/>
            <person name="Pfrender M."/>
        </authorList>
    </citation>
    <scope>NUCLEOTIDE SEQUENCE [LARGE SCALE GENOMIC DNA]</scope>
    <source>
        <strain evidence="1 2">Xinb3</strain>
        <tissue evidence="1">Complete organism</tissue>
    </source>
</reference>
<gene>
    <name evidence="1" type="ORF">APZ42_020084</name>
</gene>
<keyword evidence="2" id="KW-1185">Reference proteome</keyword>
<protein>
    <submittedName>
        <fullName evidence="1">Uncharacterized protein</fullName>
    </submittedName>
</protein>
<accession>A0A164XYR4</accession>
<proteinExistence type="predicted"/>
<dbReference type="OrthoDB" id="6348166at2759"/>
<dbReference type="Proteomes" id="UP000076858">
    <property type="component" value="Unassembled WGS sequence"/>
</dbReference>
<organism evidence="1 2">
    <name type="scientific">Daphnia magna</name>
    <dbReference type="NCBI Taxonomy" id="35525"/>
    <lineage>
        <taxon>Eukaryota</taxon>
        <taxon>Metazoa</taxon>
        <taxon>Ecdysozoa</taxon>
        <taxon>Arthropoda</taxon>
        <taxon>Crustacea</taxon>
        <taxon>Branchiopoda</taxon>
        <taxon>Diplostraca</taxon>
        <taxon>Cladocera</taxon>
        <taxon>Anomopoda</taxon>
        <taxon>Daphniidae</taxon>
        <taxon>Daphnia</taxon>
    </lineage>
</organism>
<dbReference type="AlphaFoldDB" id="A0A164XYR4"/>
<name>A0A164XYR4_9CRUS</name>